<comment type="caution">
    <text evidence="2">The sequence shown here is derived from an EMBL/GenBank/DDBJ whole genome shotgun (WGS) entry which is preliminary data.</text>
</comment>
<dbReference type="EMBL" id="BPLQ01001797">
    <property type="protein sequence ID" value="GIX85541.1"/>
    <property type="molecule type" value="Genomic_DNA"/>
</dbReference>
<dbReference type="Proteomes" id="UP001054837">
    <property type="component" value="Unassembled WGS sequence"/>
</dbReference>
<proteinExistence type="predicted"/>
<gene>
    <name evidence="2" type="ORF">CDAR_52161</name>
</gene>
<evidence type="ECO:0000313" key="2">
    <source>
        <dbReference type="EMBL" id="GIX85541.1"/>
    </source>
</evidence>
<feature type="compositionally biased region" description="Polar residues" evidence="1">
    <location>
        <begin position="110"/>
        <end position="120"/>
    </location>
</feature>
<feature type="region of interest" description="Disordered" evidence="1">
    <location>
        <begin position="101"/>
        <end position="120"/>
    </location>
</feature>
<dbReference type="AlphaFoldDB" id="A0AAV4NPA7"/>
<sequence length="153" mass="17418">METHNIHRMSQLQKVSLTSFHQPTEIVKIIRSFAPPYFRPKHRTQGSMADPNTKPYNLQGTSIASLISFTFSFSTESDKNTCPVSGPGTINQEMERFRIESHPEEDATRSGWSRRNSGKRSNYCATRLGWKRGLTYLGPLVLKKVKTIKMGIK</sequence>
<name>A0AAV4NPA7_9ARAC</name>
<reference evidence="2 3" key="1">
    <citation type="submission" date="2021-06" db="EMBL/GenBank/DDBJ databases">
        <title>Caerostris darwini draft genome.</title>
        <authorList>
            <person name="Kono N."/>
            <person name="Arakawa K."/>
        </authorList>
    </citation>
    <scope>NUCLEOTIDE SEQUENCE [LARGE SCALE GENOMIC DNA]</scope>
</reference>
<organism evidence="2 3">
    <name type="scientific">Caerostris darwini</name>
    <dbReference type="NCBI Taxonomy" id="1538125"/>
    <lineage>
        <taxon>Eukaryota</taxon>
        <taxon>Metazoa</taxon>
        <taxon>Ecdysozoa</taxon>
        <taxon>Arthropoda</taxon>
        <taxon>Chelicerata</taxon>
        <taxon>Arachnida</taxon>
        <taxon>Araneae</taxon>
        <taxon>Araneomorphae</taxon>
        <taxon>Entelegynae</taxon>
        <taxon>Araneoidea</taxon>
        <taxon>Araneidae</taxon>
        <taxon>Caerostris</taxon>
    </lineage>
</organism>
<accession>A0AAV4NPA7</accession>
<evidence type="ECO:0000313" key="3">
    <source>
        <dbReference type="Proteomes" id="UP001054837"/>
    </source>
</evidence>
<protein>
    <submittedName>
        <fullName evidence="2">Uncharacterized protein</fullName>
    </submittedName>
</protein>
<evidence type="ECO:0000256" key="1">
    <source>
        <dbReference type="SAM" id="MobiDB-lite"/>
    </source>
</evidence>
<keyword evidence="3" id="KW-1185">Reference proteome</keyword>